<keyword evidence="3" id="KW-1185">Reference proteome</keyword>
<feature type="compositionally biased region" description="Low complexity" evidence="1">
    <location>
        <begin position="158"/>
        <end position="168"/>
    </location>
</feature>
<geneLocation type="plasmid" evidence="2 3">
    <name>pSCATT</name>
</geneLocation>
<evidence type="ECO:0000313" key="2">
    <source>
        <dbReference type="EMBL" id="AEW98318.1"/>
    </source>
</evidence>
<evidence type="ECO:0000256" key="1">
    <source>
        <dbReference type="SAM" id="MobiDB-lite"/>
    </source>
</evidence>
<feature type="region of interest" description="Disordered" evidence="1">
    <location>
        <begin position="158"/>
        <end position="194"/>
    </location>
</feature>
<feature type="region of interest" description="Disordered" evidence="1">
    <location>
        <begin position="1"/>
        <end position="141"/>
    </location>
</feature>
<evidence type="ECO:0000313" key="3">
    <source>
        <dbReference type="Proteomes" id="UP000007842"/>
    </source>
</evidence>
<reference evidence="3" key="1">
    <citation type="submission" date="2011-12" db="EMBL/GenBank/DDBJ databases">
        <title>Complete genome sequence of Streptomyces cattleya strain DSM 46488.</title>
        <authorList>
            <person name="Ou H.-Y."/>
            <person name="Li P."/>
            <person name="Zhao C."/>
            <person name="O'Hagan D."/>
            <person name="Deng Z."/>
        </authorList>
    </citation>
    <scope>NUCLEOTIDE SEQUENCE [LARGE SCALE GENOMIC DNA]</scope>
    <source>
        <strain evidence="3">ATCC 35852 / DSM 46488 / JCM 4925 / NBRC 14057 / NRRL 8057</strain>
        <plasmid evidence="3">Plasmid pSCATT</plasmid>
    </source>
</reference>
<name>G8XE55_STREN</name>
<sequence>MLAGEGGLRLPGDQGVDPHTTRPGDLQRQPADRAGRPGDQRPLAGLDREPVQVCQAVSPGSGKVTASARLTSRGARATAWAGSATRSAQVPRPEPSWCDMATTRSPGRRPLPPPSTTMPARSQPSVIGAGGMPSPKSPSRVLSSTGLILVATARIRTSPVSGPGSGTSATRRTSGVPKRSICMARTKGLPPDWC</sequence>
<dbReference type="AlphaFoldDB" id="G8XE55"/>
<dbReference type="KEGG" id="scy:SCATT_p01250"/>
<gene>
    <name evidence="2" type="ordered locus">SCATT_p01250</name>
</gene>
<dbReference type="PATRIC" id="fig|1003195.29.peg.5925"/>
<dbReference type="Proteomes" id="UP000007842">
    <property type="component" value="Plasmid pSCATT"/>
</dbReference>
<organism evidence="2 3">
    <name type="scientific">Streptantibioticus cattleyicolor (strain ATCC 35852 / DSM 46488 / JCM 4925 / NBRC 14057 / NRRL 8057)</name>
    <name type="common">Streptomyces cattleya</name>
    <dbReference type="NCBI Taxonomy" id="1003195"/>
    <lineage>
        <taxon>Bacteria</taxon>
        <taxon>Bacillati</taxon>
        <taxon>Actinomycetota</taxon>
        <taxon>Actinomycetes</taxon>
        <taxon>Kitasatosporales</taxon>
        <taxon>Streptomycetaceae</taxon>
        <taxon>Streptantibioticus</taxon>
    </lineage>
</organism>
<feature type="compositionally biased region" description="Basic and acidic residues" evidence="1">
    <location>
        <begin position="30"/>
        <end position="39"/>
    </location>
</feature>
<proteinExistence type="predicted"/>
<protein>
    <submittedName>
        <fullName evidence="2">Uncharacterized protein</fullName>
    </submittedName>
</protein>
<dbReference type="EMBL" id="CP003229">
    <property type="protein sequence ID" value="AEW98318.1"/>
    <property type="molecule type" value="Genomic_DNA"/>
</dbReference>
<accession>G8XE55</accession>
<keyword evidence="2" id="KW-0614">Plasmid</keyword>
<dbReference type="HOGENOM" id="CLU_1401741_0_0_11"/>